<evidence type="ECO:0000256" key="1">
    <source>
        <dbReference type="SAM" id="MobiDB-lite"/>
    </source>
</evidence>
<gene>
    <name evidence="2" type="ORF">METZ01_LOCUS285656</name>
</gene>
<evidence type="ECO:0000313" key="2">
    <source>
        <dbReference type="EMBL" id="SVC32802.1"/>
    </source>
</evidence>
<dbReference type="EMBL" id="UINC01085345">
    <property type="protein sequence ID" value="SVC32802.1"/>
    <property type="molecule type" value="Genomic_DNA"/>
</dbReference>
<feature type="region of interest" description="Disordered" evidence="1">
    <location>
        <begin position="27"/>
        <end position="65"/>
    </location>
</feature>
<accession>A0A382LCC7</accession>
<dbReference type="AlphaFoldDB" id="A0A382LCC7"/>
<reference evidence="2" key="1">
    <citation type="submission" date="2018-05" db="EMBL/GenBank/DDBJ databases">
        <authorList>
            <person name="Lanie J.A."/>
            <person name="Ng W.-L."/>
            <person name="Kazmierczak K.M."/>
            <person name="Andrzejewski T.M."/>
            <person name="Davidsen T.M."/>
            <person name="Wayne K.J."/>
            <person name="Tettelin H."/>
            <person name="Glass J.I."/>
            <person name="Rusch D."/>
            <person name="Podicherti R."/>
            <person name="Tsui H.-C.T."/>
            <person name="Winkler M.E."/>
        </authorList>
    </citation>
    <scope>NUCLEOTIDE SEQUENCE</scope>
</reference>
<protein>
    <submittedName>
        <fullName evidence="2">Uncharacterized protein</fullName>
    </submittedName>
</protein>
<proteinExistence type="predicted"/>
<name>A0A382LCC7_9ZZZZ</name>
<feature type="non-terminal residue" evidence="2">
    <location>
        <position position="65"/>
    </location>
</feature>
<feature type="compositionally biased region" description="Acidic residues" evidence="1">
    <location>
        <begin position="27"/>
        <end position="39"/>
    </location>
</feature>
<organism evidence="2">
    <name type="scientific">marine metagenome</name>
    <dbReference type="NCBI Taxonomy" id="408172"/>
    <lineage>
        <taxon>unclassified sequences</taxon>
        <taxon>metagenomes</taxon>
        <taxon>ecological metagenomes</taxon>
    </lineage>
</organism>
<sequence length="65" mass="7492">MDTPKYENAHKTSADMLRKYQDMILENQEEIDEDDEQVEEGTLPPGLQAHIDAKNESKDEEIDEA</sequence>